<dbReference type="AlphaFoldDB" id="A0A936YNJ1"/>
<protein>
    <submittedName>
        <fullName evidence="3">Nucleoside diphosphate kinase regulator</fullName>
    </submittedName>
</protein>
<dbReference type="PANTHER" id="PTHR30437">
    <property type="entry name" value="TRANSCRIPTION ELONGATION FACTOR GREA"/>
    <property type="match status" value="1"/>
</dbReference>
<dbReference type="NCBIfam" id="NF004396">
    <property type="entry name" value="PRK05753.1"/>
    <property type="match status" value="1"/>
</dbReference>
<organism evidence="3 4">
    <name type="scientific">Rhizobium setariae</name>
    <dbReference type="NCBI Taxonomy" id="2801340"/>
    <lineage>
        <taxon>Bacteria</taxon>
        <taxon>Pseudomonadati</taxon>
        <taxon>Pseudomonadota</taxon>
        <taxon>Alphaproteobacteria</taxon>
        <taxon>Hyphomicrobiales</taxon>
        <taxon>Rhizobiaceae</taxon>
        <taxon>Rhizobium/Agrobacterium group</taxon>
        <taxon>Rhizobium</taxon>
    </lineage>
</organism>
<dbReference type="GO" id="GO:0016301">
    <property type="term" value="F:kinase activity"/>
    <property type="evidence" value="ECO:0007669"/>
    <property type="project" value="UniProtKB-KW"/>
</dbReference>
<keyword evidence="4" id="KW-1185">Reference proteome</keyword>
<dbReference type="InterPro" id="IPR036953">
    <property type="entry name" value="GreA/GreB_C_sf"/>
</dbReference>
<dbReference type="Gene3D" id="3.10.50.30">
    <property type="entry name" value="Transcription elongation factor, GreA/GreB, C-terminal domain"/>
    <property type="match status" value="1"/>
</dbReference>
<dbReference type="InterPro" id="IPR029462">
    <property type="entry name" value="Rnk_N"/>
</dbReference>
<dbReference type="GO" id="GO:0003677">
    <property type="term" value="F:DNA binding"/>
    <property type="evidence" value="ECO:0007669"/>
    <property type="project" value="InterPro"/>
</dbReference>
<dbReference type="Pfam" id="PF01272">
    <property type="entry name" value="GreA_GreB"/>
    <property type="match status" value="1"/>
</dbReference>
<reference evidence="3" key="1">
    <citation type="submission" date="2021-01" db="EMBL/GenBank/DDBJ databases">
        <title>Rhizobium sp. strain KVB221 16S ribosomal RNA gene Genome sequencing and assembly.</title>
        <authorList>
            <person name="Kang M."/>
        </authorList>
    </citation>
    <scope>NUCLEOTIDE SEQUENCE</scope>
    <source>
        <strain evidence="3">KVB221</strain>
    </source>
</reference>
<feature type="domain" description="Regulator of nucleoside diphosphate kinase N-terminal" evidence="2">
    <location>
        <begin position="14"/>
        <end position="54"/>
    </location>
</feature>
<dbReference type="Gene3D" id="1.10.286.20">
    <property type="match status" value="1"/>
</dbReference>
<proteinExistence type="predicted"/>
<keyword evidence="3" id="KW-0418">Kinase</keyword>
<dbReference type="Pfam" id="PF14760">
    <property type="entry name" value="Rnk_N"/>
    <property type="match status" value="1"/>
</dbReference>
<dbReference type="InterPro" id="IPR023459">
    <property type="entry name" value="Tscrpt_elong_fac_GreA/B_fam"/>
</dbReference>
<feature type="domain" description="Transcription elongation factor GreA/GreB C-terminal" evidence="1">
    <location>
        <begin position="60"/>
        <end position="134"/>
    </location>
</feature>
<evidence type="ECO:0000259" key="2">
    <source>
        <dbReference type="Pfam" id="PF14760"/>
    </source>
</evidence>
<dbReference type="SUPFAM" id="SSF54534">
    <property type="entry name" value="FKBP-like"/>
    <property type="match status" value="1"/>
</dbReference>
<dbReference type="EMBL" id="JAEQNC010000003">
    <property type="protein sequence ID" value="MBL0371546.1"/>
    <property type="molecule type" value="Genomic_DNA"/>
</dbReference>
<accession>A0A936YNJ1</accession>
<comment type="caution">
    <text evidence="3">The sequence shown here is derived from an EMBL/GenBank/DDBJ whole genome shotgun (WGS) entry which is preliminary data.</text>
</comment>
<name>A0A936YNJ1_9HYPH</name>
<sequence length="140" mass="15021">MTTQKAASSKRLKPRIVISETDQERLTDLANAVADRQPEIADELLTELERAKVVKPKSVPANVVKMGSTVEYSADDGQRRQVTLVYPGDADIAAGKISILTPIGTALIGLAEGQAIEWTARDDRRHKLTVLAVSSAAAEA</sequence>
<dbReference type="RefSeq" id="WP_201654546.1">
    <property type="nucleotide sequence ID" value="NZ_JAEQNC010000003.1"/>
</dbReference>
<dbReference type="Proteomes" id="UP000633219">
    <property type="component" value="Unassembled WGS sequence"/>
</dbReference>
<evidence type="ECO:0000313" key="4">
    <source>
        <dbReference type="Proteomes" id="UP000633219"/>
    </source>
</evidence>
<evidence type="ECO:0000259" key="1">
    <source>
        <dbReference type="Pfam" id="PF01272"/>
    </source>
</evidence>
<evidence type="ECO:0000313" key="3">
    <source>
        <dbReference type="EMBL" id="MBL0371546.1"/>
    </source>
</evidence>
<dbReference type="InterPro" id="IPR001437">
    <property type="entry name" value="Tscrpt_elong_fac_GreA/B_C"/>
</dbReference>
<keyword evidence="3" id="KW-0808">Transferase</keyword>
<dbReference type="GO" id="GO:0032784">
    <property type="term" value="P:regulation of DNA-templated transcription elongation"/>
    <property type="evidence" value="ECO:0007669"/>
    <property type="project" value="InterPro"/>
</dbReference>
<gene>
    <name evidence="3" type="primary">rnk</name>
    <name evidence="3" type="ORF">JJB09_05855</name>
</gene>
<dbReference type="PANTHER" id="PTHR30437:SF5">
    <property type="entry name" value="REGULATOR OF NUCLEOSIDE DIPHOSPHATE KINASE"/>
    <property type="match status" value="1"/>
</dbReference>
<dbReference type="GO" id="GO:0006354">
    <property type="term" value="P:DNA-templated transcription elongation"/>
    <property type="evidence" value="ECO:0007669"/>
    <property type="project" value="TreeGrafter"/>
</dbReference>
<dbReference type="GO" id="GO:0070063">
    <property type="term" value="F:RNA polymerase binding"/>
    <property type="evidence" value="ECO:0007669"/>
    <property type="project" value="InterPro"/>
</dbReference>